<sequence>MRALDTIALLLVIIGAVNWGLIGFFRFDLVAALFGDMSTFSRIVYALVGIAGLYAISFLGRDRYGDRDVEVHR</sequence>
<dbReference type="PANTHER" id="PTHR37304">
    <property type="entry name" value="MEMBRANE PROTEIN-RELATED"/>
    <property type="match status" value="1"/>
</dbReference>
<evidence type="ECO:0000256" key="1">
    <source>
        <dbReference type="SAM" id="Phobius"/>
    </source>
</evidence>
<keyword evidence="1" id="KW-1133">Transmembrane helix</keyword>
<organism evidence="2 3">
    <name type="scientific">Clostridium omnivorum</name>
    <dbReference type="NCBI Taxonomy" id="1604902"/>
    <lineage>
        <taxon>Bacteria</taxon>
        <taxon>Bacillati</taxon>
        <taxon>Bacillota</taxon>
        <taxon>Clostridia</taxon>
        <taxon>Eubacteriales</taxon>
        <taxon>Clostridiaceae</taxon>
        <taxon>Clostridium</taxon>
    </lineage>
</organism>
<dbReference type="Proteomes" id="UP001208567">
    <property type="component" value="Unassembled WGS sequence"/>
</dbReference>
<keyword evidence="3" id="KW-1185">Reference proteome</keyword>
<feature type="transmembrane region" description="Helical" evidence="1">
    <location>
        <begin position="7"/>
        <end position="27"/>
    </location>
</feature>
<comment type="caution">
    <text evidence="2">The sequence shown here is derived from an EMBL/GenBank/DDBJ whole genome shotgun (WGS) entry which is preliminary data.</text>
</comment>
<name>A0ABQ5N1Q0_9CLOT</name>
<dbReference type="Pfam" id="PF04070">
    <property type="entry name" value="DUF378"/>
    <property type="match status" value="1"/>
</dbReference>
<keyword evidence="1" id="KW-0472">Membrane</keyword>
<protein>
    <submittedName>
        <fullName evidence="2">DUF378 domain-containing protein</fullName>
    </submittedName>
</protein>
<evidence type="ECO:0000313" key="2">
    <source>
        <dbReference type="EMBL" id="GLC29119.1"/>
    </source>
</evidence>
<keyword evidence="1" id="KW-0812">Transmembrane</keyword>
<accession>A0ABQ5N1Q0</accession>
<dbReference type="RefSeq" id="WP_264848404.1">
    <property type="nucleotide sequence ID" value="NZ_BRXR01000001.1"/>
</dbReference>
<dbReference type="PANTHER" id="PTHR37304:SF1">
    <property type="entry name" value="MEMBRANE PROTEIN"/>
    <property type="match status" value="1"/>
</dbReference>
<feature type="transmembrane region" description="Helical" evidence="1">
    <location>
        <begin position="39"/>
        <end position="59"/>
    </location>
</feature>
<dbReference type="InterPro" id="IPR007211">
    <property type="entry name" value="DUF378"/>
</dbReference>
<proteinExistence type="predicted"/>
<dbReference type="EMBL" id="BRXR01000001">
    <property type="protein sequence ID" value="GLC29119.1"/>
    <property type="molecule type" value="Genomic_DNA"/>
</dbReference>
<reference evidence="2 3" key="1">
    <citation type="journal article" date="2024" name="Int. J. Syst. Evol. Microbiol.">
        <title>Clostridium omnivorum sp. nov., isolated from anoxic soil under the treatment of reductive soil disinfestation.</title>
        <authorList>
            <person name="Ueki A."/>
            <person name="Tonouchi A."/>
            <person name="Kaku N."/>
            <person name="Honma S."/>
            <person name="Ueki K."/>
        </authorList>
    </citation>
    <scope>NUCLEOTIDE SEQUENCE [LARGE SCALE GENOMIC DNA]</scope>
    <source>
        <strain evidence="2 3">E14</strain>
    </source>
</reference>
<gene>
    <name evidence="2" type="ORF">bsdE14_05290</name>
</gene>
<evidence type="ECO:0000313" key="3">
    <source>
        <dbReference type="Proteomes" id="UP001208567"/>
    </source>
</evidence>